<keyword evidence="3" id="KW-1185">Reference proteome</keyword>
<dbReference type="PANTHER" id="PTHR42958">
    <property type="entry name" value="HYDROGENASE-2 LARGE CHAIN"/>
    <property type="match status" value="1"/>
</dbReference>
<comment type="caution">
    <text evidence="2">The sequence shown here is derived from an EMBL/GenBank/DDBJ whole genome shotgun (WGS) entry which is preliminary data.</text>
</comment>
<feature type="binding site" evidence="1">
    <location>
        <position position="380"/>
    </location>
    <ligand>
        <name>Mg(2+)</name>
        <dbReference type="ChEBI" id="CHEBI:18420"/>
    </ligand>
</feature>
<dbReference type="Gene3D" id="1.10.645.10">
    <property type="entry name" value="Cytochrome-c3 Hydrogenase, chain B"/>
    <property type="match status" value="2"/>
</dbReference>
<name>A0A5M8FQG7_9GAMM</name>
<dbReference type="InterPro" id="IPR001501">
    <property type="entry name" value="Ni-dep_hyd_lsu"/>
</dbReference>
<dbReference type="Pfam" id="PF00374">
    <property type="entry name" value="NiFeSe_Hases"/>
    <property type="match status" value="1"/>
</dbReference>
<feature type="binding site" evidence="1">
    <location>
        <position position="422"/>
    </location>
    <ligand>
        <name>Ni(2+)</name>
        <dbReference type="ChEBI" id="CHEBI:49786"/>
    </ligand>
</feature>
<dbReference type="SUPFAM" id="SSF56762">
    <property type="entry name" value="HydB/Nqo4-like"/>
    <property type="match status" value="1"/>
</dbReference>
<dbReference type="PANTHER" id="PTHR42958:SF4">
    <property type="entry name" value="HYDROGENASE EXPRESSION_FORMATION PROTEIN HUPK"/>
    <property type="match status" value="1"/>
</dbReference>
<keyword evidence="1" id="KW-0460">Magnesium</keyword>
<comment type="cofactor">
    <cofactor evidence="1">
        <name>Ni(2+)</name>
        <dbReference type="ChEBI" id="CHEBI:49786"/>
    </cofactor>
</comment>
<dbReference type="AlphaFoldDB" id="A0A5M8FQG7"/>
<organism evidence="2 3">
    <name type="scientific">Thiohalocapsa marina</name>
    <dbReference type="NCBI Taxonomy" id="424902"/>
    <lineage>
        <taxon>Bacteria</taxon>
        <taxon>Pseudomonadati</taxon>
        <taxon>Pseudomonadota</taxon>
        <taxon>Gammaproteobacteria</taxon>
        <taxon>Chromatiales</taxon>
        <taxon>Chromatiaceae</taxon>
        <taxon>Thiohalocapsa</taxon>
    </lineage>
</organism>
<dbReference type="OrthoDB" id="9157196at2"/>
<evidence type="ECO:0000256" key="1">
    <source>
        <dbReference type="PIRSR" id="PIRSR601501-1"/>
    </source>
</evidence>
<dbReference type="Proteomes" id="UP000322981">
    <property type="component" value="Unassembled WGS sequence"/>
</dbReference>
<keyword evidence="1" id="KW-0533">Nickel</keyword>
<proteinExistence type="predicted"/>
<evidence type="ECO:0008006" key="4">
    <source>
        <dbReference type="Google" id="ProtNLM"/>
    </source>
</evidence>
<protein>
    <recommendedName>
        <fullName evidence="4">Ni,Fe-hydrogenase I large subunit</fullName>
    </recommendedName>
</protein>
<gene>
    <name evidence="2" type="ORF">F2Q65_06520</name>
</gene>
<reference evidence="2 3" key="1">
    <citation type="submission" date="2019-09" db="EMBL/GenBank/DDBJ databases">
        <title>Whole-genome sequence of the purple sulfur bacterium Thiohalocapsa marina DSM 19078.</title>
        <authorList>
            <person name="Kyndt J.A."/>
            <person name="Meyer T.E."/>
        </authorList>
    </citation>
    <scope>NUCLEOTIDE SEQUENCE [LARGE SCALE GENOMIC DNA]</scope>
    <source>
        <strain evidence="2 3">DSM 19078</strain>
    </source>
</reference>
<dbReference type="EMBL" id="VWXX01000006">
    <property type="protein sequence ID" value="KAA6186016.1"/>
    <property type="molecule type" value="Genomic_DNA"/>
</dbReference>
<dbReference type="InterPro" id="IPR029014">
    <property type="entry name" value="NiFe-Hase_large"/>
</dbReference>
<keyword evidence="1" id="KW-0479">Metal-binding</keyword>
<accession>A0A5M8FQG7</accession>
<sequence>MTDFGGKLDIALTRHRDRVWVAIRSSRPVTAAGVFADKTVLAATAQLPTLYSVCATAQAQAGALACEAAMGLAASAGAQRRRQWLLAAETAKEHFWRLLLDWPAALDLGADAASMALVMRAYRSLRGALTAEGDPFRPGTDDRPGSLEAGQASAQAENASAALAALASGRIFGMDARRWLERTDSAAGLMAWSGVTNTGAAVLVRTLLKRGLAGLGRNGIGVLPALSAEALSVPLSAADAAAFVAAPCWPPTADGPALETTPFARCRKQPLVAELTTRYGNGLLPRLAALLVELAEVATTLANSGPIPGWLETSAGAASAAETDSGRTAVGADAGVGPISDASSDMSSGLSAGVGVVQAARGLLVHRVAIEEAQVRSWRILAPTEWNFHPRGVVAAGLAALDPEDPALRLQATLYCIAVDPCVDFTLSVS</sequence>
<dbReference type="RefSeq" id="WP_150091626.1">
    <property type="nucleotide sequence ID" value="NZ_JBFUOH010000134.1"/>
</dbReference>
<evidence type="ECO:0000313" key="3">
    <source>
        <dbReference type="Proteomes" id="UP000322981"/>
    </source>
</evidence>
<dbReference type="InterPro" id="IPR050867">
    <property type="entry name" value="NiFe/NiFeSe_hydrgnase_LSU"/>
</dbReference>
<evidence type="ECO:0000313" key="2">
    <source>
        <dbReference type="EMBL" id="KAA6186016.1"/>
    </source>
</evidence>
<dbReference type="GO" id="GO:0016151">
    <property type="term" value="F:nickel cation binding"/>
    <property type="evidence" value="ECO:0007669"/>
    <property type="project" value="InterPro"/>
</dbReference>